<dbReference type="AlphaFoldDB" id="A0A5F8HI16"/>
<sequence length="74" mass="8595">MRYLDWLHSKYVAPSKMVDRGQLGGPRFKSGLRHFPDSLLIAGQMNTYCQNIQEFTAQNLGKVFMLQVLQEYNN</sequence>
<dbReference type="Proteomes" id="UP000002280">
    <property type="component" value="Chromosome 2"/>
</dbReference>
<dbReference type="STRING" id="13616.ENSMODP00000059454"/>
<evidence type="ECO:0000313" key="3">
    <source>
        <dbReference type="Proteomes" id="UP000002280"/>
    </source>
</evidence>
<dbReference type="Ensembl" id="ENSMODT00000054764.1">
    <property type="protein sequence ID" value="ENSMODP00000059454.1"/>
    <property type="gene ID" value="ENSMODG00000044075.1"/>
</dbReference>
<keyword evidence="3" id="KW-1185">Reference proteome</keyword>
<evidence type="ECO:0000259" key="1">
    <source>
        <dbReference type="Pfam" id="PF19445"/>
    </source>
</evidence>
<name>A0A5F8HI16_MONDO</name>
<dbReference type="GeneTree" id="ENSGT00940000170327"/>
<reference evidence="2 3" key="1">
    <citation type="journal article" date="2007" name="Nature">
        <title>Genome of the marsupial Monodelphis domestica reveals innovation in non-coding sequences.</title>
        <authorList>
            <person name="Mikkelsen T.S."/>
            <person name="Wakefield M.J."/>
            <person name="Aken B."/>
            <person name="Amemiya C.T."/>
            <person name="Chang J.L."/>
            <person name="Duke S."/>
            <person name="Garber M."/>
            <person name="Gentles A.J."/>
            <person name="Goodstadt L."/>
            <person name="Heger A."/>
            <person name="Jurka J."/>
            <person name="Kamal M."/>
            <person name="Mauceli E."/>
            <person name="Searle S.M."/>
            <person name="Sharpe T."/>
            <person name="Baker M.L."/>
            <person name="Batzer M.A."/>
            <person name="Benos P.V."/>
            <person name="Belov K."/>
            <person name="Clamp M."/>
            <person name="Cook A."/>
            <person name="Cuff J."/>
            <person name="Das R."/>
            <person name="Davidow L."/>
            <person name="Deakin J.E."/>
            <person name="Fazzari M.J."/>
            <person name="Glass J.L."/>
            <person name="Grabherr M."/>
            <person name="Greally J.M."/>
            <person name="Gu W."/>
            <person name="Hore T.A."/>
            <person name="Huttley G.A."/>
            <person name="Kleber M."/>
            <person name="Jirtle R.L."/>
            <person name="Koina E."/>
            <person name="Lee J.T."/>
            <person name="Mahony S."/>
            <person name="Marra M.A."/>
            <person name="Miller R.D."/>
            <person name="Nicholls R.D."/>
            <person name="Oda M."/>
            <person name="Papenfuss A.T."/>
            <person name="Parra Z.E."/>
            <person name="Pollock D.D."/>
            <person name="Ray D.A."/>
            <person name="Schein J.E."/>
            <person name="Speed T.P."/>
            <person name="Thompson K."/>
            <person name="VandeBerg J.L."/>
            <person name="Wade C.M."/>
            <person name="Walker J.A."/>
            <person name="Waters P.D."/>
            <person name="Webber C."/>
            <person name="Weidman J.R."/>
            <person name="Xie X."/>
            <person name="Zody M.C."/>
            <person name="Baldwin J."/>
            <person name="Abdouelleil A."/>
            <person name="Abdulkadir J."/>
            <person name="Abebe A."/>
            <person name="Abera B."/>
            <person name="Abreu J."/>
            <person name="Acer S.C."/>
            <person name="Aftuck L."/>
            <person name="Alexander A."/>
            <person name="An P."/>
            <person name="Anderson E."/>
            <person name="Anderson S."/>
            <person name="Arachi H."/>
            <person name="Azer M."/>
            <person name="Bachantsang P."/>
            <person name="Barry A."/>
            <person name="Bayul T."/>
            <person name="Berlin A."/>
            <person name="Bessette D."/>
            <person name="Bloom T."/>
            <person name="Bloom T."/>
            <person name="Boguslavskiy L."/>
            <person name="Bonnet C."/>
            <person name="Boukhgalter B."/>
            <person name="Bourzgui I."/>
            <person name="Brown A."/>
            <person name="Cahill P."/>
            <person name="Channer S."/>
            <person name="Cheshatsang Y."/>
            <person name="Chuda L."/>
            <person name="Citroen M."/>
            <person name="Collymore A."/>
            <person name="Cooke P."/>
            <person name="Costello M."/>
            <person name="D'Aco K."/>
            <person name="Daza R."/>
            <person name="De Haan G."/>
            <person name="DeGray S."/>
            <person name="DeMaso C."/>
            <person name="Dhargay N."/>
            <person name="Dooley K."/>
            <person name="Dooley E."/>
            <person name="Doricent M."/>
            <person name="Dorje P."/>
            <person name="Dorjee K."/>
            <person name="Dupes A."/>
            <person name="Elong R."/>
            <person name="Falk J."/>
            <person name="Farina A."/>
            <person name="Faro S."/>
            <person name="Ferguson D."/>
            <person name="Fisher S."/>
            <person name="Foley C.D."/>
            <person name="Franke A."/>
            <person name="Friedrich D."/>
            <person name="Gadbois L."/>
            <person name="Gearin G."/>
            <person name="Gearin C.R."/>
            <person name="Giannoukos G."/>
            <person name="Goode T."/>
            <person name="Graham J."/>
            <person name="Grandbois E."/>
            <person name="Grewal S."/>
            <person name="Gyaltsen K."/>
            <person name="Hafez N."/>
            <person name="Hagos B."/>
            <person name="Hall J."/>
            <person name="Henson C."/>
            <person name="Hollinger A."/>
            <person name="Honan T."/>
            <person name="Huard M.D."/>
            <person name="Hughes L."/>
            <person name="Hurhula B."/>
            <person name="Husby M.E."/>
            <person name="Kamat A."/>
            <person name="Kanga B."/>
            <person name="Kashin S."/>
            <person name="Khazanovich D."/>
            <person name="Kisner P."/>
            <person name="Lance K."/>
            <person name="Lara M."/>
            <person name="Lee W."/>
            <person name="Lennon N."/>
            <person name="Letendre F."/>
            <person name="LeVine R."/>
            <person name="Lipovsky A."/>
            <person name="Liu X."/>
            <person name="Liu J."/>
            <person name="Liu S."/>
            <person name="Lokyitsang T."/>
            <person name="Lokyitsang Y."/>
            <person name="Lubonja R."/>
            <person name="Lui A."/>
            <person name="MacDonald P."/>
            <person name="Magnisalis V."/>
            <person name="Maru K."/>
            <person name="Matthews C."/>
            <person name="McCusker W."/>
            <person name="McDonough S."/>
            <person name="Mehta T."/>
            <person name="Meldrim J."/>
            <person name="Meneus L."/>
            <person name="Mihai O."/>
            <person name="Mihalev A."/>
            <person name="Mihova T."/>
            <person name="Mittelman R."/>
            <person name="Mlenga V."/>
            <person name="Montmayeur A."/>
            <person name="Mulrain L."/>
            <person name="Navidi A."/>
            <person name="Naylor J."/>
            <person name="Negash T."/>
            <person name="Nguyen T."/>
            <person name="Nguyen N."/>
            <person name="Nicol R."/>
            <person name="Norbu C."/>
            <person name="Norbu N."/>
            <person name="Novod N."/>
            <person name="O'Neill B."/>
            <person name="Osman S."/>
            <person name="Markiewicz E."/>
            <person name="Oyono O.L."/>
            <person name="Patti C."/>
            <person name="Phunkhang P."/>
            <person name="Pierre F."/>
            <person name="Priest M."/>
            <person name="Raghuraman S."/>
            <person name="Rege F."/>
            <person name="Reyes R."/>
            <person name="Rise C."/>
            <person name="Rogov P."/>
            <person name="Ross K."/>
            <person name="Ryan E."/>
            <person name="Settipalli S."/>
            <person name="Shea T."/>
            <person name="Sherpa N."/>
            <person name="Shi L."/>
            <person name="Shih D."/>
            <person name="Sparrow T."/>
            <person name="Spaulding J."/>
            <person name="Stalker J."/>
            <person name="Stange-Thomann N."/>
            <person name="Stavropoulos S."/>
            <person name="Stone C."/>
            <person name="Strader C."/>
            <person name="Tesfaye S."/>
            <person name="Thomson T."/>
            <person name="Thoulutsang Y."/>
            <person name="Thoulutsang D."/>
            <person name="Topham K."/>
            <person name="Topping I."/>
            <person name="Tsamla T."/>
            <person name="Vassiliev H."/>
            <person name="Vo A."/>
            <person name="Wangchuk T."/>
            <person name="Wangdi T."/>
            <person name="Weiand M."/>
            <person name="Wilkinson J."/>
            <person name="Wilson A."/>
            <person name="Yadav S."/>
            <person name="Young G."/>
            <person name="Yu Q."/>
            <person name="Zembek L."/>
            <person name="Zhong D."/>
            <person name="Zimmer A."/>
            <person name="Zwirko Z."/>
            <person name="Jaffe D.B."/>
            <person name="Alvarez P."/>
            <person name="Brockman W."/>
            <person name="Butler J."/>
            <person name="Chin C."/>
            <person name="Gnerre S."/>
            <person name="MacCallum I."/>
            <person name="Graves J.A."/>
            <person name="Ponting C.P."/>
            <person name="Breen M."/>
            <person name="Samollow P.B."/>
            <person name="Lander E.S."/>
            <person name="Lindblad-Toh K."/>
        </authorList>
    </citation>
    <scope>NUCLEOTIDE SEQUENCE [LARGE SCALE GENOMIC DNA]</scope>
</reference>
<dbReference type="Pfam" id="PF19445">
    <property type="entry name" value="eIF3h_C"/>
    <property type="match status" value="1"/>
</dbReference>
<reference evidence="2" key="3">
    <citation type="submission" date="2025-09" db="UniProtKB">
        <authorList>
            <consortium name="Ensembl"/>
        </authorList>
    </citation>
    <scope>IDENTIFICATION</scope>
</reference>
<dbReference type="InParanoid" id="A0A5F8HI16"/>
<organism evidence="2 3">
    <name type="scientific">Monodelphis domestica</name>
    <name type="common">Gray short-tailed opossum</name>
    <dbReference type="NCBI Taxonomy" id="13616"/>
    <lineage>
        <taxon>Eukaryota</taxon>
        <taxon>Metazoa</taxon>
        <taxon>Chordata</taxon>
        <taxon>Craniata</taxon>
        <taxon>Vertebrata</taxon>
        <taxon>Euteleostomi</taxon>
        <taxon>Mammalia</taxon>
        <taxon>Metatheria</taxon>
        <taxon>Didelphimorphia</taxon>
        <taxon>Didelphidae</taxon>
        <taxon>Monodelphis</taxon>
    </lineage>
</organism>
<accession>A0A5F8HI16</accession>
<proteinExistence type="predicted"/>
<dbReference type="InterPro" id="IPR045810">
    <property type="entry name" value="eIF3h_C"/>
</dbReference>
<reference evidence="2" key="2">
    <citation type="submission" date="2025-08" db="UniProtKB">
        <authorList>
            <consortium name="Ensembl"/>
        </authorList>
    </citation>
    <scope>IDENTIFICATION</scope>
</reference>
<evidence type="ECO:0000313" key="2">
    <source>
        <dbReference type="Ensembl" id="ENSMODP00000059454.1"/>
    </source>
</evidence>
<feature type="domain" description="eIF3h C-terminal" evidence="1">
    <location>
        <begin position="37"/>
        <end position="72"/>
    </location>
</feature>
<protein>
    <recommendedName>
        <fullName evidence="1">eIF3h C-terminal domain-containing protein</fullName>
    </recommendedName>
</protein>